<evidence type="ECO:0000256" key="1">
    <source>
        <dbReference type="SAM" id="MobiDB-lite"/>
    </source>
</evidence>
<proteinExistence type="predicted"/>
<keyword evidence="2" id="KW-0472">Membrane</keyword>
<sequence>MFGKKKEEDWEYISAEDYFDENEYGRIMTEEEKREKAIKANTDTEYLKNLFRPNLMFDEQLLCVIGGGKGKTEDPLESGKNQRKLIKNNYITIAIVIFIFALTLYVIFCNASSLIVEILLLLMFGFPAAVVIGVIVTVIESLNSDVNGVNYAITDKRIISDGYGQVKTLSLGDITSTSASITSGSKGKITVKANRYEGRSMLFILVISNVNEPFRVKHILDNAIENYKAGGMDYKKESSDGSKPEYVPQTRKKLHKDDVPLTMYDKKIRTPYNSRSSDDIND</sequence>
<protein>
    <recommendedName>
        <fullName evidence="5">PH domain-containing protein</fullName>
    </recommendedName>
</protein>
<dbReference type="RefSeq" id="WP_072301202.1">
    <property type="nucleotide sequence ID" value="NZ_FPIP01000011.1"/>
</dbReference>
<dbReference type="Proteomes" id="UP000183461">
    <property type="component" value="Unassembled WGS sequence"/>
</dbReference>
<keyword evidence="2" id="KW-1133">Transmembrane helix</keyword>
<feature type="compositionally biased region" description="Basic and acidic residues" evidence="1">
    <location>
        <begin position="233"/>
        <end position="243"/>
    </location>
</feature>
<accession>A0A1K1PUH7</accession>
<organism evidence="3 4">
    <name type="scientific">Ruminococcus flavefaciens</name>
    <dbReference type="NCBI Taxonomy" id="1265"/>
    <lineage>
        <taxon>Bacteria</taxon>
        <taxon>Bacillati</taxon>
        <taxon>Bacillota</taxon>
        <taxon>Clostridia</taxon>
        <taxon>Eubacteriales</taxon>
        <taxon>Oscillospiraceae</taxon>
        <taxon>Ruminococcus</taxon>
    </lineage>
</organism>
<evidence type="ECO:0000256" key="2">
    <source>
        <dbReference type="SAM" id="Phobius"/>
    </source>
</evidence>
<dbReference type="EMBL" id="FPIP01000011">
    <property type="protein sequence ID" value="SFW51263.1"/>
    <property type="molecule type" value="Genomic_DNA"/>
</dbReference>
<feature type="transmembrane region" description="Helical" evidence="2">
    <location>
        <begin position="114"/>
        <end position="139"/>
    </location>
</feature>
<feature type="region of interest" description="Disordered" evidence="1">
    <location>
        <begin position="233"/>
        <end position="260"/>
    </location>
</feature>
<dbReference type="AlphaFoldDB" id="A0A1K1PUH7"/>
<evidence type="ECO:0000313" key="4">
    <source>
        <dbReference type="Proteomes" id="UP000183461"/>
    </source>
</evidence>
<feature type="transmembrane region" description="Helical" evidence="2">
    <location>
        <begin position="90"/>
        <end position="108"/>
    </location>
</feature>
<evidence type="ECO:0008006" key="5">
    <source>
        <dbReference type="Google" id="ProtNLM"/>
    </source>
</evidence>
<evidence type="ECO:0000313" key="3">
    <source>
        <dbReference type="EMBL" id="SFW51263.1"/>
    </source>
</evidence>
<keyword evidence="2" id="KW-0812">Transmembrane</keyword>
<reference evidence="3 4" key="1">
    <citation type="submission" date="2016-11" db="EMBL/GenBank/DDBJ databases">
        <authorList>
            <person name="Jaros S."/>
            <person name="Januszkiewicz K."/>
            <person name="Wedrychowicz H."/>
        </authorList>
    </citation>
    <scope>NUCLEOTIDE SEQUENCE [LARGE SCALE GENOMIC DNA]</scope>
    <source>
        <strain evidence="3 4">YL228</strain>
    </source>
</reference>
<name>A0A1K1PUH7_RUMFL</name>
<gene>
    <name evidence="3" type="ORF">SAMN02910280_0140</name>
</gene>